<dbReference type="EMBL" id="MHLL01000014">
    <property type="protein sequence ID" value="OGZ09900.1"/>
    <property type="molecule type" value="Genomic_DNA"/>
</dbReference>
<dbReference type="AlphaFoldDB" id="A0A1G2DAE5"/>
<proteinExistence type="predicted"/>
<evidence type="ECO:0000313" key="1">
    <source>
        <dbReference type="EMBL" id="OGZ09900.1"/>
    </source>
</evidence>
<protein>
    <submittedName>
        <fullName evidence="1">Uncharacterized protein</fullName>
    </submittedName>
</protein>
<reference evidence="1 2" key="1">
    <citation type="journal article" date="2016" name="Nat. Commun.">
        <title>Thousands of microbial genomes shed light on interconnected biogeochemical processes in an aquifer system.</title>
        <authorList>
            <person name="Anantharaman K."/>
            <person name="Brown C.T."/>
            <person name="Hug L.A."/>
            <person name="Sharon I."/>
            <person name="Castelle C.J."/>
            <person name="Probst A.J."/>
            <person name="Thomas B.C."/>
            <person name="Singh A."/>
            <person name="Wilkins M.J."/>
            <person name="Karaoz U."/>
            <person name="Brodie E.L."/>
            <person name="Williams K.H."/>
            <person name="Hubbard S.S."/>
            <person name="Banfield J.F."/>
        </authorList>
    </citation>
    <scope>NUCLEOTIDE SEQUENCE [LARGE SCALE GENOMIC DNA]</scope>
</reference>
<accession>A0A1G2DAE5</accession>
<dbReference type="Proteomes" id="UP000177996">
    <property type="component" value="Unassembled WGS sequence"/>
</dbReference>
<comment type="caution">
    <text evidence="1">The sequence shown here is derived from an EMBL/GenBank/DDBJ whole genome shotgun (WGS) entry which is preliminary data.</text>
</comment>
<gene>
    <name evidence="1" type="ORF">A3D65_00025</name>
</gene>
<organism evidence="1 2">
    <name type="scientific">Candidatus Lloydbacteria bacterium RIFCSPHIGHO2_02_FULL_50_13</name>
    <dbReference type="NCBI Taxonomy" id="1798661"/>
    <lineage>
        <taxon>Bacteria</taxon>
        <taxon>Candidatus Lloydiibacteriota</taxon>
    </lineage>
</organism>
<evidence type="ECO:0000313" key="2">
    <source>
        <dbReference type="Proteomes" id="UP000177996"/>
    </source>
</evidence>
<name>A0A1G2DAE5_9BACT</name>
<sequence>MSQSKPLINFFADPMLPPKLKECKMVDETTMKELFSKVALKKELVKFARSTMYFLTPATGSLRGLWAVAIQKN</sequence>